<reference evidence="1 2" key="1">
    <citation type="submission" date="2021-06" db="EMBL/GenBank/DDBJ databases">
        <authorList>
            <person name="Palmer J.M."/>
        </authorList>
    </citation>
    <scope>NUCLEOTIDE SEQUENCE [LARGE SCALE GENOMIC DNA]</scope>
    <source>
        <strain evidence="1 2">GA_2019</strain>
        <tissue evidence="1">Muscle</tissue>
    </source>
</reference>
<name>A0ABV0NAI5_9TELE</name>
<evidence type="ECO:0000313" key="1">
    <source>
        <dbReference type="EMBL" id="MEQ2168056.1"/>
    </source>
</evidence>
<evidence type="ECO:0000313" key="2">
    <source>
        <dbReference type="Proteomes" id="UP001476798"/>
    </source>
</evidence>
<dbReference type="Proteomes" id="UP001476798">
    <property type="component" value="Unassembled WGS sequence"/>
</dbReference>
<evidence type="ECO:0008006" key="3">
    <source>
        <dbReference type="Google" id="ProtNLM"/>
    </source>
</evidence>
<keyword evidence="2" id="KW-1185">Reference proteome</keyword>
<gene>
    <name evidence="1" type="ORF">GOODEAATRI_010577</name>
</gene>
<protein>
    <recommendedName>
        <fullName evidence="3">Secreted protein</fullName>
    </recommendedName>
</protein>
<organism evidence="1 2">
    <name type="scientific">Goodea atripinnis</name>
    <dbReference type="NCBI Taxonomy" id="208336"/>
    <lineage>
        <taxon>Eukaryota</taxon>
        <taxon>Metazoa</taxon>
        <taxon>Chordata</taxon>
        <taxon>Craniata</taxon>
        <taxon>Vertebrata</taxon>
        <taxon>Euteleostomi</taxon>
        <taxon>Actinopterygii</taxon>
        <taxon>Neopterygii</taxon>
        <taxon>Teleostei</taxon>
        <taxon>Neoteleostei</taxon>
        <taxon>Acanthomorphata</taxon>
        <taxon>Ovalentaria</taxon>
        <taxon>Atherinomorphae</taxon>
        <taxon>Cyprinodontiformes</taxon>
        <taxon>Goodeidae</taxon>
        <taxon>Goodea</taxon>
    </lineage>
</organism>
<comment type="caution">
    <text evidence="1">The sequence shown here is derived from an EMBL/GenBank/DDBJ whole genome shotgun (WGS) entry which is preliminary data.</text>
</comment>
<sequence length="83" mass="9538">MQDKDLLFYLPWFRAFLGKVFLLLSTLKGVGREQEGFGCHRFSGSEPRSRTLHLLVLRRFCCGKGIPDQHFKGIIRGNLEPVC</sequence>
<proteinExistence type="predicted"/>
<accession>A0ABV0NAI5</accession>
<dbReference type="EMBL" id="JAHRIO010030610">
    <property type="protein sequence ID" value="MEQ2168056.1"/>
    <property type="molecule type" value="Genomic_DNA"/>
</dbReference>